<dbReference type="EMBL" id="JAAOCD010000001">
    <property type="protein sequence ID" value="NHK97474.1"/>
    <property type="molecule type" value="Genomic_DNA"/>
</dbReference>
<feature type="region of interest" description="Disordered" evidence="1">
    <location>
        <begin position="1"/>
        <end position="24"/>
    </location>
</feature>
<organism evidence="2 3">
    <name type="scientific">Rubrivivax benzoatilyticus</name>
    <dbReference type="NCBI Taxonomy" id="316997"/>
    <lineage>
        <taxon>Bacteria</taxon>
        <taxon>Pseudomonadati</taxon>
        <taxon>Pseudomonadota</taxon>
        <taxon>Betaproteobacteria</taxon>
        <taxon>Burkholderiales</taxon>
        <taxon>Sphaerotilaceae</taxon>
        <taxon>Rubrivivax</taxon>
    </lineage>
</organism>
<evidence type="ECO:0008006" key="4">
    <source>
        <dbReference type="Google" id="ProtNLM"/>
    </source>
</evidence>
<reference evidence="2 3" key="1">
    <citation type="submission" date="2020-03" db="EMBL/GenBank/DDBJ databases">
        <title>Rubrivivax benzoatilyticus JA2 (sequenced after 10 years sub-culturing).</title>
        <authorList>
            <person name="Gupta D."/>
            <person name="Chintalapati S."/>
            <person name="Chintalapati V.R."/>
        </authorList>
    </citation>
    <scope>NUCLEOTIDE SEQUENCE [LARGE SCALE GENOMIC DNA]</scope>
    <source>
        <strain evidence="2 3">JA2-Mal</strain>
    </source>
</reference>
<feature type="compositionally biased region" description="Polar residues" evidence="1">
    <location>
        <begin position="1"/>
        <end position="15"/>
    </location>
</feature>
<feature type="region of interest" description="Disordered" evidence="1">
    <location>
        <begin position="96"/>
        <end position="123"/>
    </location>
</feature>
<accession>A0ABX0HUL1</accession>
<dbReference type="RefSeq" id="WP_157998584.1">
    <property type="nucleotide sequence ID" value="NZ_JAAOCD010000001.1"/>
</dbReference>
<proteinExistence type="predicted"/>
<name>A0ABX0HUL1_9BURK</name>
<evidence type="ECO:0000313" key="2">
    <source>
        <dbReference type="EMBL" id="NHK97474.1"/>
    </source>
</evidence>
<sequence>MTQPHHIGPQTTGSARPTLPTHSAHALDAVPAPLVDVALIDAKGIVAAACVSVSTWHELVRTGKAPQPVMRAPRCTRWRVADIRDWLLARSVDASAAEKVDRAARAGAEGARRRRQQAAPSTS</sequence>
<evidence type="ECO:0000313" key="3">
    <source>
        <dbReference type="Proteomes" id="UP000802098"/>
    </source>
</evidence>
<gene>
    <name evidence="2" type="ORF">G7087_03725</name>
</gene>
<protein>
    <recommendedName>
        <fullName evidence="4">AlpA family phage regulatory protein</fullName>
    </recommendedName>
</protein>
<keyword evidence="3" id="KW-1185">Reference proteome</keyword>
<evidence type="ECO:0000256" key="1">
    <source>
        <dbReference type="SAM" id="MobiDB-lite"/>
    </source>
</evidence>
<comment type="caution">
    <text evidence="2">The sequence shown here is derived from an EMBL/GenBank/DDBJ whole genome shotgun (WGS) entry which is preliminary data.</text>
</comment>
<dbReference type="Proteomes" id="UP000802098">
    <property type="component" value="Unassembled WGS sequence"/>
</dbReference>